<dbReference type="Proteomes" id="UP001139311">
    <property type="component" value="Unassembled WGS sequence"/>
</dbReference>
<protein>
    <submittedName>
        <fullName evidence="1">Uncharacterized protein</fullName>
    </submittedName>
</protein>
<comment type="caution">
    <text evidence="1">The sequence shown here is derived from an EMBL/GenBank/DDBJ whole genome shotgun (WGS) entry which is preliminary data.</text>
</comment>
<sequence length="64" mass="6866">MPPETTETEFDALVARAGIPLTPEQKAGIYAVWGGVEGWQRLVRSPAPAPEAEPSITFSAEANR</sequence>
<dbReference type="AlphaFoldDB" id="A0A9X1IBQ7"/>
<name>A0A9X1IBQ7_9PROT</name>
<dbReference type="EMBL" id="JAJAQI010000004">
    <property type="protein sequence ID" value="MCB4820949.1"/>
    <property type="molecule type" value="Genomic_DNA"/>
</dbReference>
<accession>A0A9X1IBQ7</accession>
<gene>
    <name evidence="1" type="ORF">LHA35_04285</name>
</gene>
<keyword evidence="2" id="KW-1185">Reference proteome</keyword>
<reference evidence="1" key="1">
    <citation type="submission" date="2021-10" db="EMBL/GenBank/DDBJ databases">
        <title>Roseicella aerolatum sp. nov., isolated from aerosols of e-waste dismantling site.</title>
        <authorList>
            <person name="Qin T."/>
        </authorList>
    </citation>
    <scope>NUCLEOTIDE SEQUENCE</scope>
    <source>
        <strain evidence="1">GB24</strain>
    </source>
</reference>
<evidence type="ECO:0000313" key="1">
    <source>
        <dbReference type="EMBL" id="MCB4820949.1"/>
    </source>
</evidence>
<dbReference type="RefSeq" id="WP_226604950.1">
    <property type="nucleotide sequence ID" value="NZ_JAJAQI010000004.1"/>
</dbReference>
<organism evidence="1 2">
    <name type="scientific">Roseicella aerolata</name>
    <dbReference type="NCBI Taxonomy" id="2883479"/>
    <lineage>
        <taxon>Bacteria</taxon>
        <taxon>Pseudomonadati</taxon>
        <taxon>Pseudomonadota</taxon>
        <taxon>Alphaproteobacteria</taxon>
        <taxon>Acetobacterales</taxon>
        <taxon>Roseomonadaceae</taxon>
        <taxon>Roseicella</taxon>
    </lineage>
</organism>
<evidence type="ECO:0000313" key="2">
    <source>
        <dbReference type="Proteomes" id="UP001139311"/>
    </source>
</evidence>
<proteinExistence type="predicted"/>